<dbReference type="Pfam" id="PF00629">
    <property type="entry name" value="MAM"/>
    <property type="match status" value="1"/>
</dbReference>
<evidence type="ECO:0000256" key="1">
    <source>
        <dbReference type="SAM" id="SignalP"/>
    </source>
</evidence>
<organism evidence="3 4">
    <name type="scientific">Panagrolaimus superbus</name>
    <dbReference type="NCBI Taxonomy" id="310955"/>
    <lineage>
        <taxon>Eukaryota</taxon>
        <taxon>Metazoa</taxon>
        <taxon>Ecdysozoa</taxon>
        <taxon>Nematoda</taxon>
        <taxon>Chromadorea</taxon>
        <taxon>Rhabditida</taxon>
        <taxon>Tylenchina</taxon>
        <taxon>Panagrolaimomorpha</taxon>
        <taxon>Panagrolaimoidea</taxon>
        <taxon>Panagrolaimidae</taxon>
        <taxon>Panagrolaimus</taxon>
    </lineage>
</organism>
<reference evidence="4" key="1">
    <citation type="submission" date="2022-11" db="UniProtKB">
        <authorList>
            <consortium name="WormBaseParasite"/>
        </authorList>
    </citation>
    <scope>IDENTIFICATION</scope>
</reference>
<dbReference type="GO" id="GO:0016020">
    <property type="term" value="C:membrane"/>
    <property type="evidence" value="ECO:0007669"/>
    <property type="project" value="InterPro"/>
</dbReference>
<evidence type="ECO:0000313" key="4">
    <source>
        <dbReference type="WBParaSite" id="PSU_v2.g6594.t1"/>
    </source>
</evidence>
<sequence length="727" mass="80638">MDPQGSFGGSQPNAFVSRLLKLALGLFVTTSDLPQLSPEQQNNINFGYDCAFDSPCRWSSTGNSLNHWMQAKGEPEKILWLAATGAVQTPKEPFALIELKGGEPADSLTSDVIMCQDNNALLSFTYWTVGSADLEICLLDQHKQKFNCTGFLHSPVQPGKVALQIPANLSPFYISLIPKIESGILVLDDIRYETTFCSLTTMRPRSKQPQPDLILPWTLPPETPPPPPFTLLPPLIPSTFLPLPAVTPQPIPSMTFEPVTATRETTTEEAPPTTSLAPTIRTINPIDPTEPPFELLVVGKHTRPLFDQRKNEIVDDTAKLLCDFGGDFECHWGAEAGKWAIIDKEAIPSLETMASQLPSFPAALIIQGTAMLTSDPLRCQTGTGSLLFRYWSNGDVLLQGCALAYGQESSQFQCAEEHGKNNIALNSTLAVFEFASSITEPFTLNIVPTWDENARNQYLIIDEIAYIGNCSSTPEISQTTTLATTPTTTERTTVFTPKPRVVRPMMPYVEVANNRKPWTVATLPPMPPSTRRIQATTPVEELYNYCEVLNCDFNSNACNYLNHGLTKVPWTLRNRGYGYPLSRITDVKPTIENGQFVSTILNPGDYAILESPTFKPTENINVLLFQYYRPTHATTIRLCLGTSFTKPLRTIQSFTQCPPILRTITSRNAFKWNSVHIQLPPGTTYFYLVAHNTDKAYEKTAIAIDNIRIANCDSSTPDAQPQDYQNE</sequence>
<dbReference type="PANTHER" id="PTHR35265">
    <property type="entry name" value="LEUKOSIALIN"/>
    <property type="match status" value="1"/>
</dbReference>
<keyword evidence="3" id="KW-1185">Reference proteome</keyword>
<dbReference type="WBParaSite" id="PSU_v2.g6594.t1">
    <property type="protein sequence ID" value="PSU_v2.g6594.t1"/>
    <property type="gene ID" value="PSU_v2.g6594"/>
</dbReference>
<dbReference type="Gene3D" id="2.60.120.200">
    <property type="match status" value="1"/>
</dbReference>
<dbReference type="InterPro" id="IPR013320">
    <property type="entry name" value="ConA-like_dom_sf"/>
</dbReference>
<proteinExistence type="predicted"/>
<dbReference type="InterPro" id="IPR038829">
    <property type="entry name" value="Leukosialin"/>
</dbReference>
<name>A0A914Z3X7_9BILA</name>
<keyword evidence="1" id="KW-0732">Signal</keyword>
<feature type="domain" description="MAM" evidence="2">
    <location>
        <begin position="549"/>
        <end position="714"/>
    </location>
</feature>
<dbReference type="PROSITE" id="PS50060">
    <property type="entry name" value="MAM_2"/>
    <property type="match status" value="1"/>
</dbReference>
<dbReference type="SUPFAM" id="SSF49899">
    <property type="entry name" value="Concanavalin A-like lectins/glucanases"/>
    <property type="match status" value="1"/>
</dbReference>
<evidence type="ECO:0000259" key="2">
    <source>
        <dbReference type="PROSITE" id="PS50060"/>
    </source>
</evidence>
<dbReference type="GO" id="GO:0004888">
    <property type="term" value="F:transmembrane signaling receptor activity"/>
    <property type="evidence" value="ECO:0007669"/>
    <property type="project" value="InterPro"/>
</dbReference>
<dbReference type="InterPro" id="IPR000998">
    <property type="entry name" value="MAM_dom"/>
</dbReference>
<protein>
    <submittedName>
        <fullName evidence="4">MAM domain-containing protein</fullName>
    </submittedName>
</protein>
<dbReference type="AlphaFoldDB" id="A0A914Z3X7"/>
<evidence type="ECO:0000313" key="3">
    <source>
        <dbReference type="Proteomes" id="UP000887577"/>
    </source>
</evidence>
<feature type="signal peptide" evidence="1">
    <location>
        <begin position="1"/>
        <end position="31"/>
    </location>
</feature>
<feature type="chain" id="PRO_5037549770" evidence="1">
    <location>
        <begin position="32"/>
        <end position="727"/>
    </location>
</feature>
<dbReference type="PANTHER" id="PTHR35265:SF1">
    <property type="entry name" value="LEUKOSIALIN"/>
    <property type="match status" value="1"/>
</dbReference>
<accession>A0A914Z3X7</accession>
<dbReference type="Proteomes" id="UP000887577">
    <property type="component" value="Unplaced"/>
</dbReference>